<sequence length="92" mass="10145">MSSVQRVLVKQTPERDMYNLREWHTSSLRYASIASSGQLLTSNSPPPTPTQFFVLHLGRCGSGLQRYKGKGTAEGYDNTAAPARETLDKAES</sequence>
<dbReference type="EMBL" id="KB521583">
    <property type="protein sequence ID" value="EMP37625.1"/>
    <property type="molecule type" value="Genomic_DNA"/>
</dbReference>
<name>M7BPI2_CHEMY</name>
<dbReference type="Proteomes" id="UP000031443">
    <property type="component" value="Unassembled WGS sequence"/>
</dbReference>
<feature type="region of interest" description="Disordered" evidence="1">
    <location>
        <begin position="69"/>
        <end position="92"/>
    </location>
</feature>
<gene>
    <name evidence="2" type="ORF">UY3_05202</name>
</gene>
<reference evidence="3" key="1">
    <citation type="journal article" date="2013" name="Nat. Genet.">
        <title>The draft genomes of soft-shell turtle and green sea turtle yield insights into the development and evolution of the turtle-specific body plan.</title>
        <authorList>
            <person name="Wang Z."/>
            <person name="Pascual-Anaya J."/>
            <person name="Zadissa A."/>
            <person name="Li W."/>
            <person name="Niimura Y."/>
            <person name="Huang Z."/>
            <person name="Li C."/>
            <person name="White S."/>
            <person name="Xiong Z."/>
            <person name="Fang D."/>
            <person name="Wang B."/>
            <person name="Ming Y."/>
            <person name="Chen Y."/>
            <person name="Zheng Y."/>
            <person name="Kuraku S."/>
            <person name="Pignatelli M."/>
            <person name="Herrero J."/>
            <person name="Beal K."/>
            <person name="Nozawa M."/>
            <person name="Li Q."/>
            <person name="Wang J."/>
            <person name="Zhang H."/>
            <person name="Yu L."/>
            <person name="Shigenobu S."/>
            <person name="Wang J."/>
            <person name="Liu J."/>
            <person name="Flicek P."/>
            <person name="Searle S."/>
            <person name="Wang J."/>
            <person name="Kuratani S."/>
            <person name="Yin Y."/>
            <person name="Aken B."/>
            <person name="Zhang G."/>
            <person name="Irie N."/>
        </authorList>
    </citation>
    <scope>NUCLEOTIDE SEQUENCE [LARGE SCALE GENOMIC DNA]</scope>
</reference>
<protein>
    <submittedName>
        <fullName evidence="2">Uncharacterized protein</fullName>
    </submittedName>
</protein>
<evidence type="ECO:0000256" key="1">
    <source>
        <dbReference type="SAM" id="MobiDB-lite"/>
    </source>
</evidence>
<evidence type="ECO:0000313" key="3">
    <source>
        <dbReference type="Proteomes" id="UP000031443"/>
    </source>
</evidence>
<keyword evidence="3" id="KW-1185">Reference proteome</keyword>
<organism evidence="2 3">
    <name type="scientific">Chelonia mydas</name>
    <name type="common">Green sea-turtle</name>
    <name type="synonym">Chelonia agassizi</name>
    <dbReference type="NCBI Taxonomy" id="8469"/>
    <lineage>
        <taxon>Eukaryota</taxon>
        <taxon>Metazoa</taxon>
        <taxon>Chordata</taxon>
        <taxon>Craniata</taxon>
        <taxon>Vertebrata</taxon>
        <taxon>Euteleostomi</taxon>
        <taxon>Archelosauria</taxon>
        <taxon>Testudinata</taxon>
        <taxon>Testudines</taxon>
        <taxon>Cryptodira</taxon>
        <taxon>Durocryptodira</taxon>
        <taxon>Americhelydia</taxon>
        <taxon>Chelonioidea</taxon>
        <taxon>Cheloniidae</taxon>
        <taxon>Chelonia</taxon>
    </lineage>
</organism>
<accession>M7BPI2</accession>
<evidence type="ECO:0000313" key="2">
    <source>
        <dbReference type="EMBL" id="EMP37625.1"/>
    </source>
</evidence>
<proteinExistence type="predicted"/>
<dbReference type="AlphaFoldDB" id="M7BPI2"/>